<proteinExistence type="predicted"/>
<feature type="compositionally biased region" description="Basic residues" evidence="1">
    <location>
        <begin position="124"/>
        <end position="136"/>
    </location>
</feature>
<organism evidence="2 3">
    <name type="scientific">Brucella anthropi (strain ATCC 49188 / DSM 6882 / CCUG 24695 / JCM 21032 / LMG 3331 / NBRC 15819 / NCTC 12168 / Alc 37)</name>
    <name type="common">Ochrobactrum anthropi</name>
    <dbReference type="NCBI Taxonomy" id="439375"/>
    <lineage>
        <taxon>Bacteria</taxon>
        <taxon>Pseudomonadati</taxon>
        <taxon>Pseudomonadota</taxon>
        <taxon>Alphaproteobacteria</taxon>
        <taxon>Hyphomicrobiales</taxon>
        <taxon>Brucellaceae</taxon>
        <taxon>Brucella/Ochrobactrum group</taxon>
        <taxon>Brucella</taxon>
    </lineage>
</organism>
<name>A6WZ31_BRUA4</name>
<feature type="region of interest" description="Disordered" evidence="1">
    <location>
        <begin position="99"/>
        <end position="138"/>
    </location>
</feature>
<gene>
    <name evidence="2" type="ordered locus">Oant_1519</name>
</gene>
<accession>A6WZ31</accession>
<dbReference type="AlphaFoldDB" id="A6WZ31"/>
<reference evidence="2 3" key="1">
    <citation type="journal article" date="2011" name="J. Bacteriol.">
        <title>Genome of Ochrobactrum anthropi ATCC 49188 T, a versatile opportunistic pathogen and symbiont of several eukaryotic hosts.</title>
        <authorList>
            <person name="Chain P.S."/>
            <person name="Lang D.M."/>
            <person name="Comerci D.J."/>
            <person name="Malfatti S.A."/>
            <person name="Vergez L.M."/>
            <person name="Shin M."/>
            <person name="Ugalde R.A."/>
            <person name="Garcia E."/>
            <person name="Tolmasky M.E."/>
        </authorList>
    </citation>
    <scope>NUCLEOTIDE SEQUENCE [LARGE SCALE GENOMIC DNA]</scope>
    <source>
        <strain evidence="3">ATCC 49188 / DSM 6882 / CCUG 24695 / JCM 21032 / LMG 3331 / NBRC 15819 / NCTC 12168 / Alc 37</strain>
    </source>
</reference>
<protein>
    <submittedName>
        <fullName evidence="2">Uncharacterized protein</fullName>
    </submittedName>
</protein>
<evidence type="ECO:0000313" key="2">
    <source>
        <dbReference type="EMBL" id="ABS14235.1"/>
    </source>
</evidence>
<dbReference type="EMBL" id="CP000758">
    <property type="protein sequence ID" value="ABS14235.1"/>
    <property type="molecule type" value="Genomic_DNA"/>
</dbReference>
<dbReference type="HOGENOM" id="CLU_1213812_0_0_5"/>
<sequence length="228" mass="26896">MLHDTTRLPPYITKAKMKLLSDMEPDDALEEVRRLRAEYDEKQKKQREKYDRREYRQAYYAANKKKILKKQRVYNRQWRILKKSDPDWQEANRARKRAWAKADRDRARAAGEKAPRTDAIREKDRRKRSRMKTQRLARKDPDALRKMISARLPGYLDVAARGDVIAAVMTAALERKVLFDELNEAIKAHVTAYNRQFDHFKNVSIDAPIAGTDGLTRADTFDTETFHF</sequence>
<evidence type="ECO:0000256" key="1">
    <source>
        <dbReference type="SAM" id="MobiDB-lite"/>
    </source>
</evidence>
<keyword evidence="3" id="KW-1185">Reference proteome</keyword>
<dbReference type="STRING" id="439375.Oant_1519"/>
<evidence type="ECO:0000313" key="3">
    <source>
        <dbReference type="Proteomes" id="UP000002301"/>
    </source>
</evidence>
<dbReference type="eggNOG" id="ENOG502ZREA">
    <property type="taxonomic scope" value="Bacteria"/>
</dbReference>
<dbReference type="Proteomes" id="UP000002301">
    <property type="component" value="Chromosome 1"/>
</dbReference>
<feature type="compositionally biased region" description="Basic and acidic residues" evidence="1">
    <location>
        <begin position="100"/>
        <end position="123"/>
    </location>
</feature>
<dbReference type="KEGG" id="oan:Oant_1519"/>